<sequence length="470" mass="48899">MTTFLRVLRGEWTKFRSVRSTALCLFAAIAVTVLLELLGSTAGSTDANEQPTYSDQAFFVHKPLSGDGTLVARVVSQPDDNEWAKAGLLVKAGLTPGSPYAAVMVTPGHGIRMQAMFDTDLAGVTTTAPRWLKLTRTGDTITGYESADGQSWQQVGTVTVSLPQDAEIGLFVASPPEYVIKRTGGGTAVSVESSIGRAIFDSVTVTGAEAAPDWAGQNLSSGPSKENPYVGAGAGLERSGGTFTLAGSGDIAGYGIASWRSPGDDDVVMLSLFGVRLGLIAIIALGVLFMTAEYRTGLIRTTLAASPRRGHVLAAKAVVLAGAVFVAGLIASVSAFLLAQPGMHDGGYNPPAYPHVSLTDGDVVRAVIGTAIYLALIALFSLGIAVVWRRTTGVIVFVIALVVLPQIIVPAISPEADVWVSRLTPLAGLAVQQSVESGQVIGPWAGLGVMCAYAVAALGLAYWQLVRRDA</sequence>
<dbReference type="EMBL" id="SNWQ01000031">
    <property type="protein sequence ID" value="TDO33804.1"/>
    <property type="molecule type" value="Genomic_DNA"/>
</dbReference>
<evidence type="ECO:0000256" key="1">
    <source>
        <dbReference type="SAM" id="Phobius"/>
    </source>
</evidence>
<evidence type="ECO:0000313" key="3">
    <source>
        <dbReference type="Proteomes" id="UP000295388"/>
    </source>
</evidence>
<reference evidence="2 3" key="1">
    <citation type="submission" date="2019-03" db="EMBL/GenBank/DDBJ databases">
        <title>Genomic Encyclopedia of Type Strains, Phase III (KMG-III): the genomes of soil and plant-associated and newly described type strains.</title>
        <authorList>
            <person name="Whitman W."/>
        </authorList>
    </citation>
    <scope>NUCLEOTIDE SEQUENCE [LARGE SCALE GENOMIC DNA]</scope>
    <source>
        <strain evidence="2 3">VKM Ac-2527</strain>
    </source>
</reference>
<keyword evidence="1" id="KW-1133">Transmembrane helix</keyword>
<feature type="transmembrane region" description="Helical" evidence="1">
    <location>
        <begin position="313"/>
        <end position="339"/>
    </location>
</feature>
<protein>
    <submittedName>
        <fullName evidence="2">Regulation of enolase protein 1 (Concanavalin A-like superfamily)</fullName>
    </submittedName>
</protein>
<dbReference type="Gene3D" id="2.60.120.200">
    <property type="match status" value="1"/>
</dbReference>
<organism evidence="2 3">
    <name type="scientific">Kribbella caucasensis</name>
    <dbReference type="NCBI Taxonomy" id="2512215"/>
    <lineage>
        <taxon>Bacteria</taxon>
        <taxon>Bacillati</taxon>
        <taxon>Actinomycetota</taxon>
        <taxon>Actinomycetes</taxon>
        <taxon>Propionibacteriales</taxon>
        <taxon>Kribbellaceae</taxon>
        <taxon>Kribbella</taxon>
    </lineage>
</organism>
<keyword evidence="1" id="KW-0812">Transmembrane</keyword>
<comment type="caution">
    <text evidence="2">The sequence shown here is derived from an EMBL/GenBank/DDBJ whole genome shotgun (WGS) entry which is preliminary data.</text>
</comment>
<evidence type="ECO:0000313" key="2">
    <source>
        <dbReference type="EMBL" id="TDO33804.1"/>
    </source>
</evidence>
<keyword evidence="1" id="KW-0472">Membrane</keyword>
<feature type="transmembrane region" description="Helical" evidence="1">
    <location>
        <begin position="267"/>
        <end position="292"/>
    </location>
</feature>
<accession>A0A4R6JDB0</accession>
<dbReference type="OrthoDB" id="185815at2"/>
<dbReference type="Proteomes" id="UP000295388">
    <property type="component" value="Unassembled WGS sequence"/>
</dbReference>
<dbReference type="AlphaFoldDB" id="A0A4R6JDB0"/>
<keyword evidence="3" id="KW-1185">Reference proteome</keyword>
<feature type="transmembrane region" description="Helical" evidence="1">
    <location>
        <begin position="363"/>
        <end position="387"/>
    </location>
</feature>
<feature type="transmembrane region" description="Helical" evidence="1">
    <location>
        <begin position="394"/>
        <end position="413"/>
    </location>
</feature>
<proteinExistence type="predicted"/>
<dbReference type="RefSeq" id="WP_133805243.1">
    <property type="nucleotide sequence ID" value="NZ_SNWQ01000031.1"/>
</dbReference>
<name>A0A4R6JDB0_9ACTN</name>
<gene>
    <name evidence="2" type="ORF">EV643_13172</name>
</gene>
<feature type="transmembrane region" description="Helical" evidence="1">
    <location>
        <begin position="444"/>
        <end position="463"/>
    </location>
</feature>